<feature type="compositionally biased region" description="Polar residues" evidence="1">
    <location>
        <begin position="8"/>
        <end position="18"/>
    </location>
</feature>
<dbReference type="STRING" id="27342.A0A0H2RRW2"/>
<feature type="transmembrane region" description="Helical" evidence="2">
    <location>
        <begin position="448"/>
        <end position="469"/>
    </location>
</feature>
<dbReference type="OrthoDB" id="3158487at2759"/>
<keyword evidence="2" id="KW-1133">Transmembrane helix</keyword>
<protein>
    <recommendedName>
        <fullName evidence="5">Transmembrane protein</fullName>
    </recommendedName>
</protein>
<gene>
    <name evidence="3" type="ORF">SCHPADRAFT_319802</name>
</gene>
<feature type="region of interest" description="Disordered" evidence="1">
    <location>
        <begin position="1"/>
        <end position="23"/>
    </location>
</feature>
<evidence type="ECO:0000313" key="3">
    <source>
        <dbReference type="EMBL" id="KLO14342.1"/>
    </source>
</evidence>
<evidence type="ECO:0000313" key="4">
    <source>
        <dbReference type="Proteomes" id="UP000053477"/>
    </source>
</evidence>
<dbReference type="Proteomes" id="UP000053477">
    <property type="component" value="Unassembled WGS sequence"/>
</dbReference>
<sequence length="521" mass="57502">MSEKRSSAMRSTSYNRIHSTPEPKAQAYRPSRFFGPRIQMPLFFIVGILVPIIHHLYYTHLNNKEVTEGRGNILRQQGIANAIGNSLAYVVNTLFGVAISIAFVQQFWFRLRSHAGGMSIGEMDVMSDCRERMSPISALRAWYTAFGLFVISCLATSMTLITVWTPGALHVKSASFHKQEQCVVSTVNLPNGSAVGPFVAEWYQRRTILQGSYIPPSASCGDRSCRYQVTYSAPAFNCSNITSIYDFTLFRSNPLNNTDLFYIYNGTAGNNGTAVRVASFNTSTGQLEAIQCEAYRASYEVTVTQSNLTTPTINIDTLKLIAPVPDDVMALNSSNATGIMRLTNSAVDLFEGEIAASKDSASIGAMQVPGMLPTPILNSPLLFFNHTQVRWTMNMMSAVPSIMQNISLSLLSNEVQQASALGVTFLKNVSTQCSFSADFYHYQRARLAITYGGATIITAGCIAVGLWAIRRNGGVEETMEFSRMVDALVNTRMYEARERSEFTKETRLRSESLNGGMLRPL</sequence>
<keyword evidence="2" id="KW-0812">Transmembrane</keyword>
<keyword evidence="4" id="KW-1185">Reference proteome</keyword>
<evidence type="ECO:0000256" key="2">
    <source>
        <dbReference type="SAM" id="Phobius"/>
    </source>
</evidence>
<dbReference type="InParanoid" id="A0A0H2RRW2"/>
<dbReference type="EMBL" id="KQ085945">
    <property type="protein sequence ID" value="KLO14342.1"/>
    <property type="molecule type" value="Genomic_DNA"/>
</dbReference>
<dbReference type="PANTHER" id="PTHR35041:SF6">
    <property type="entry name" value="FORMYLMETHIONINE DEFORMYLASE-LIKE PROTEIN-RELATED"/>
    <property type="match status" value="1"/>
</dbReference>
<reference evidence="3 4" key="1">
    <citation type="submission" date="2015-04" db="EMBL/GenBank/DDBJ databases">
        <title>Complete genome sequence of Schizopora paradoxa KUC8140, a cosmopolitan wood degrader in East Asia.</title>
        <authorList>
            <consortium name="DOE Joint Genome Institute"/>
            <person name="Min B."/>
            <person name="Park H."/>
            <person name="Jang Y."/>
            <person name="Kim J.-J."/>
            <person name="Kim K.H."/>
            <person name="Pangilinan J."/>
            <person name="Lipzen A."/>
            <person name="Riley R."/>
            <person name="Grigoriev I.V."/>
            <person name="Spatafora J.W."/>
            <person name="Choi I.-G."/>
        </authorList>
    </citation>
    <scope>NUCLEOTIDE SEQUENCE [LARGE SCALE GENOMIC DNA]</scope>
    <source>
        <strain evidence="3 4">KUC8140</strain>
    </source>
</reference>
<accession>A0A0H2RRW2</accession>
<organism evidence="3 4">
    <name type="scientific">Schizopora paradoxa</name>
    <dbReference type="NCBI Taxonomy" id="27342"/>
    <lineage>
        <taxon>Eukaryota</taxon>
        <taxon>Fungi</taxon>
        <taxon>Dikarya</taxon>
        <taxon>Basidiomycota</taxon>
        <taxon>Agaricomycotina</taxon>
        <taxon>Agaricomycetes</taxon>
        <taxon>Hymenochaetales</taxon>
        <taxon>Schizoporaceae</taxon>
        <taxon>Schizopora</taxon>
    </lineage>
</organism>
<feature type="transmembrane region" description="Helical" evidence="2">
    <location>
        <begin position="141"/>
        <end position="164"/>
    </location>
</feature>
<feature type="transmembrane region" description="Helical" evidence="2">
    <location>
        <begin position="38"/>
        <end position="58"/>
    </location>
</feature>
<evidence type="ECO:0000256" key="1">
    <source>
        <dbReference type="SAM" id="MobiDB-lite"/>
    </source>
</evidence>
<evidence type="ECO:0008006" key="5">
    <source>
        <dbReference type="Google" id="ProtNLM"/>
    </source>
</evidence>
<dbReference type="PANTHER" id="PTHR35041">
    <property type="entry name" value="MEDIATOR OF RNA POLYMERASE II TRANSCRIPTION SUBUNIT 1"/>
    <property type="match status" value="1"/>
</dbReference>
<name>A0A0H2RRW2_9AGAM</name>
<feature type="transmembrane region" description="Helical" evidence="2">
    <location>
        <begin position="78"/>
        <end position="104"/>
    </location>
</feature>
<proteinExistence type="predicted"/>
<keyword evidence="2" id="KW-0472">Membrane</keyword>
<dbReference type="AlphaFoldDB" id="A0A0H2RRW2"/>